<dbReference type="Proteomes" id="UP000054908">
    <property type="component" value="Unassembled WGS sequence"/>
</dbReference>
<evidence type="ECO:0000313" key="2">
    <source>
        <dbReference type="Proteomes" id="UP000054908"/>
    </source>
</evidence>
<protein>
    <submittedName>
        <fullName evidence="1">Uncharacterized protein</fullName>
    </submittedName>
</protein>
<organism evidence="1 2">
    <name type="scientific">Legionella maceachernii</name>
    <dbReference type="NCBI Taxonomy" id="466"/>
    <lineage>
        <taxon>Bacteria</taxon>
        <taxon>Pseudomonadati</taxon>
        <taxon>Pseudomonadota</taxon>
        <taxon>Gammaproteobacteria</taxon>
        <taxon>Legionellales</taxon>
        <taxon>Legionellaceae</taxon>
        <taxon>Legionella</taxon>
    </lineage>
</organism>
<accession>A0A0W0VZ19</accession>
<dbReference type="PATRIC" id="fig|466.6.peg.2276"/>
<evidence type="ECO:0000313" key="1">
    <source>
        <dbReference type="EMBL" id="KTD25166.1"/>
    </source>
</evidence>
<reference evidence="1 2" key="1">
    <citation type="submission" date="2015-11" db="EMBL/GenBank/DDBJ databases">
        <title>Genomic analysis of 38 Legionella species identifies large and diverse effector repertoires.</title>
        <authorList>
            <person name="Burstein D."/>
            <person name="Amaro F."/>
            <person name="Zusman T."/>
            <person name="Lifshitz Z."/>
            <person name="Cohen O."/>
            <person name="Gilbert J.A."/>
            <person name="Pupko T."/>
            <person name="Shuman H.A."/>
            <person name="Segal G."/>
        </authorList>
    </citation>
    <scope>NUCLEOTIDE SEQUENCE [LARGE SCALE GENOMIC DNA]</scope>
    <source>
        <strain evidence="1 2">PX-1-G2-E2</strain>
    </source>
</reference>
<keyword evidence="2" id="KW-1185">Reference proteome</keyword>
<proteinExistence type="predicted"/>
<comment type="caution">
    <text evidence="1">The sequence shown here is derived from an EMBL/GenBank/DDBJ whole genome shotgun (WGS) entry which is preliminary data.</text>
</comment>
<dbReference type="EMBL" id="LNYL01000045">
    <property type="protein sequence ID" value="KTD25166.1"/>
    <property type="molecule type" value="Genomic_DNA"/>
</dbReference>
<sequence length="65" mass="7579">MQPRNIFIINAEFGKQVLKLYTPCKKFGDVIANALVVVHVEVIIIHRLEKDLIEKHFNRIPKNII</sequence>
<dbReference type="AlphaFoldDB" id="A0A0W0VZ19"/>
<name>A0A0W0VZ19_9GAMM</name>
<gene>
    <name evidence="1" type="ORF">Lmac_2144</name>
</gene>
<dbReference type="RefSeq" id="WP_058452891.1">
    <property type="nucleotide sequence ID" value="NZ_CAAAIB010000005.1"/>
</dbReference>